<gene>
    <name evidence="11" type="primary">asnS_1</name>
    <name evidence="9" type="synonym">aspS</name>
    <name evidence="11" type="ORF">NMY3_02651</name>
</gene>
<feature type="binding site" evidence="9">
    <location>
        <begin position="424"/>
        <end position="427"/>
    </location>
    <ligand>
        <name>ATP</name>
        <dbReference type="ChEBI" id="CHEBI:30616"/>
    </ligand>
</feature>
<organism evidence="11 12">
    <name type="scientific">Candidatus Nitrosocosmicus oleophilus</name>
    <dbReference type="NCBI Taxonomy" id="1353260"/>
    <lineage>
        <taxon>Archaea</taxon>
        <taxon>Nitrososphaerota</taxon>
        <taxon>Nitrososphaeria</taxon>
        <taxon>Nitrososphaerales</taxon>
        <taxon>Nitrososphaeraceae</taxon>
        <taxon>Candidatus Nitrosocosmicus</taxon>
    </lineage>
</organism>
<feature type="binding site" evidence="9">
    <location>
        <position position="379"/>
    </location>
    <ligand>
        <name>Mg(2+)</name>
        <dbReference type="ChEBI" id="CHEBI:18420"/>
        <label>2</label>
    </ligand>
</feature>
<comment type="subcellular location">
    <subcellularLocation>
        <location evidence="1 9">Cytoplasm</location>
    </subcellularLocation>
</comment>
<dbReference type="Pfam" id="PF00152">
    <property type="entry name" value="tRNA-synt_2"/>
    <property type="match status" value="1"/>
</dbReference>
<dbReference type="PANTHER" id="PTHR43450">
    <property type="entry name" value="ASPARTYL-TRNA SYNTHETASE"/>
    <property type="match status" value="1"/>
</dbReference>
<dbReference type="KEGG" id="taa:NMY3_02651"/>
<evidence type="ECO:0000256" key="3">
    <source>
        <dbReference type="ARBA" id="ARBA00022490"/>
    </source>
</evidence>
<dbReference type="AlphaFoldDB" id="A0A654MBJ4"/>
<dbReference type="Gene3D" id="2.40.50.140">
    <property type="entry name" value="Nucleic acid-binding proteins"/>
    <property type="match status" value="1"/>
</dbReference>
<keyword evidence="6 9" id="KW-0067">ATP-binding</keyword>
<feature type="binding site" evidence="9">
    <location>
        <position position="226"/>
    </location>
    <ligand>
        <name>L-aspartate</name>
        <dbReference type="ChEBI" id="CHEBI:29991"/>
    </ligand>
</feature>
<feature type="binding site" evidence="9">
    <location>
        <position position="376"/>
    </location>
    <ligand>
        <name>Mg(2+)</name>
        <dbReference type="ChEBI" id="CHEBI:18420"/>
        <label>3</label>
    </ligand>
</feature>
<proteinExistence type="inferred from homology"/>
<dbReference type="InterPro" id="IPR004523">
    <property type="entry name" value="Asp-tRNA_synthase_2"/>
</dbReference>
<dbReference type="InterPro" id="IPR004364">
    <property type="entry name" value="Aa-tRNA-synt_II"/>
</dbReference>
<keyword evidence="7 9" id="KW-0648">Protein biosynthesis</keyword>
<evidence type="ECO:0000256" key="4">
    <source>
        <dbReference type="ARBA" id="ARBA00022598"/>
    </source>
</evidence>
<feature type="binding site" evidence="9">
    <location>
        <position position="379"/>
    </location>
    <ligand>
        <name>L-aspartate</name>
        <dbReference type="ChEBI" id="CHEBI:29991"/>
    </ligand>
</feature>
<dbReference type="GO" id="GO:0005829">
    <property type="term" value="C:cytosol"/>
    <property type="evidence" value="ECO:0007669"/>
    <property type="project" value="TreeGrafter"/>
</dbReference>
<keyword evidence="12" id="KW-1185">Reference proteome</keyword>
<evidence type="ECO:0000313" key="12">
    <source>
        <dbReference type="Proteomes" id="UP000058925"/>
    </source>
</evidence>
<dbReference type="NCBIfam" id="NF003483">
    <property type="entry name" value="PRK05159.1"/>
    <property type="match status" value="1"/>
</dbReference>
<feature type="binding site" evidence="9">
    <location>
        <begin position="234"/>
        <end position="236"/>
    </location>
    <ligand>
        <name>ATP</name>
        <dbReference type="ChEBI" id="CHEBI:30616"/>
    </ligand>
</feature>
<comment type="catalytic activity">
    <reaction evidence="9">
        <text>tRNA(Asp) + L-aspartate + ATP = L-aspartyl-tRNA(Asp) + AMP + diphosphate</text>
        <dbReference type="Rhea" id="RHEA:19649"/>
        <dbReference type="Rhea" id="RHEA-COMP:9660"/>
        <dbReference type="Rhea" id="RHEA-COMP:9678"/>
        <dbReference type="ChEBI" id="CHEBI:29991"/>
        <dbReference type="ChEBI" id="CHEBI:30616"/>
        <dbReference type="ChEBI" id="CHEBI:33019"/>
        <dbReference type="ChEBI" id="CHEBI:78442"/>
        <dbReference type="ChEBI" id="CHEBI:78516"/>
        <dbReference type="ChEBI" id="CHEBI:456215"/>
        <dbReference type="EC" id="6.1.1.12"/>
    </reaction>
</comment>
<comment type="similarity">
    <text evidence="2 9">Belongs to the class-II aminoacyl-tRNA synthetase family. Type 2 subfamily.</text>
</comment>
<dbReference type="GO" id="GO:0005524">
    <property type="term" value="F:ATP binding"/>
    <property type="evidence" value="ECO:0007669"/>
    <property type="project" value="UniProtKB-UniRule"/>
</dbReference>
<reference evidence="12" key="1">
    <citation type="submission" date="2015-10" db="EMBL/GenBank/DDBJ databases">
        <title>Niche specialization of a soil ammonia-oxidizing archaeon, Candidatus Nitrosocosmicus oleophilus.</title>
        <authorList>
            <person name="Jung M.-Y."/>
            <person name="Rhee S.-K."/>
        </authorList>
    </citation>
    <scope>NUCLEOTIDE SEQUENCE [LARGE SCALE GENOMIC DNA]</scope>
    <source>
        <strain evidence="12">MY3</strain>
    </source>
</reference>
<dbReference type="InterPro" id="IPR045864">
    <property type="entry name" value="aa-tRNA-synth_II/BPL/LPL"/>
</dbReference>
<dbReference type="PROSITE" id="PS50862">
    <property type="entry name" value="AA_TRNA_LIGASE_II"/>
    <property type="match status" value="1"/>
</dbReference>
<evidence type="ECO:0000256" key="7">
    <source>
        <dbReference type="ARBA" id="ARBA00022917"/>
    </source>
</evidence>
<feature type="binding site" evidence="9">
    <location>
        <position position="376"/>
    </location>
    <ligand>
        <name>Mg(2+)</name>
        <dbReference type="ChEBI" id="CHEBI:18420"/>
        <label>2</label>
    </ligand>
</feature>
<feature type="domain" description="Aminoacyl-transfer RNA synthetases class-II family profile" evidence="10">
    <location>
        <begin position="150"/>
        <end position="453"/>
    </location>
</feature>
<keyword evidence="5 9" id="KW-0547">Nucleotide-binding</keyword>
<evidence type="ECO:0000256" key="5">
    <source>
        <dbReference type="ARBA" id="ARBA00022741"/>
    </source>
</evidence>
<dbReference type="EC" id="6.1.1.12" evidence="9"/>
<dbReference type="PANTHER" id="PTHR43450:SF1">
    <property type="entry name" value="ASPARTATE--TRNA LIGASE, CYTOPLASMIC"/>
    <property type="match status" value="1"/>
</dbReference>
<dbReference type="SUPFAM" id="SSF55681">
    <property type="entry name" value="Class II aaRS and biotin synthetases"/>
    <property type="match status" value="1"/>
</dbReference>
<dbReference type="GO" id="GO:0000287">
    <property type="term" value="F:magnesium ion binding"/>
    <property type="evidence" value="ECO:0007669"/>
    <property type="project" value="UniProtKB-UniRule"/>
</dbReference>
<dbReference type="Pfam" id="PF01336">
    <property type="entry name" value="tRNA_anti-codon"/>
    <property type="match status" value="1"/>
</dbReference>
<keyword evidence="9" id="KW-0479">Metal-binding</keyword>
<dbReference type="HAMAP" id="MF_02075">
    <property type="entry name" value="Asp_tRNA_synth_type2"/>
    <property type="match status" value="1"/>
</dbReference>
<keyword evidence="4 9" id="KW-0436">Ligase</keyword>
<feature type="binding site" evidence="9">
    <location>
        <position position="383"/>
    </location>
    <ligand>
        <name>L-aspartate</name>
        <dbReference type="ChEBI" id="CHEBI:29991"/>
    </ligand>
</feature>
<evidence type="ECO:0000256" key="2">
    <source>
        <dbReference type="ARBA" id="ARBA00005312"/>
    </source>
</evidence>
<dbReference type="GO" id="GO:0017101">
    <property type="term" value="C:aminoacyl-tRNA synthetase multienzyme complex"/>
    <property type="evidence" value="ECO:0007669"/>
    <property type="project" value="TreeGrafter"/>
</dbReference>
<dbReference type="Proteomes" id="UP000058925">
    <property type="component" value="Chromosome"/>
</dbReference>
<dbReference type="EMBL" id="CP012850">
    <property type="protein sequence ID" value="ALI36842.1"/>
    <property type="molecule type" value="Genomic_DNA"/>
</dbReference>
<dbReference type="CDD" id="cd00776">
    <property type="entry name" value="AsxRS_core"/>
    <property type="match status" value="1"/>
</dbReference>
<dbReference type="Gene3D" id="3.30.930.10">
    <property type="entry name" value="Bira Bifunctional Protein, Domain 2"/>
    <property type="match status" value="1"/>
</dbReference>
<dbReference type="NCBIfam" id="TIGR00458">
    <property type="entry name" value="aspS_nondisc"/>
    <property type="match status" value="1"/>
</dbReference>
<evidence type="ECO:0000259" key="10">
    <source>
        <dbReference type="PROSITE" id="PS50862"/>
    </source>
</evidence>
<keyword evidence="8 9" id="KW-0030">Aminoacyl-tRNA synthetase</keyword>
<feature type="binding site" evidence="9">
    <location>
        <position position="376"/>
    </location>
    <ligand>
        <name>ATP</name>
        <dbReference type="ChEBI" id="CHEBI:30616"/>
    </ligand>
</feature>
<dbReference type="GO" id="GO:0004815">
    <property type="term" value="F:aspartate-tRNA ligase activity"/>
    <property type="evidence" value="ECO:0007669"/>
    <property type="project" value="UniProtKB-UniRule"/>
</dbReference>
<evidence type="ECO:0000256" key="1">
    <source>
        <dbReference type="ARBA" id="ARBA00004496"/>
    </source>
</evidence>
<name>A0A654MBJ4_9ARCH</name>
<comment type="cofactor">
    <cofactor evidence="9">
        <name>Mg(2+)</name>
        <dbReference type="ChEBI" id="CHEBI:18420"/>
    </cofactor>
    <text evidence="9">Binds 3 Mg(2+) cations per subunit. The strongest magnesium site (Mg1) is bound to the beta- and gamma-phosphates of ATP and four water molecules complete its coordination sphere.</text>
</comment>
<dbReference type="GO" id="GO:0003723">
    <property type="term" value="F:RNA binding"/>
    <property type="evidence" value="ECO:0007669"/>
    <property type="project" value="TreeGrafter"/>
</dbReference>
<dbReference type="SUPFAM" id="SSF50249">
    <property type="entry name" value="Nucleic acid-binding proteins"/>
    <property type="match status" value="1"/>
</dbReference>
<keyword evidence="9" id="KW-0460">Magnesium</keyword>
<dbReference type="PRINTS" id="PR01042">
    <property type="entry name" value="TRNASYNTHASP"/>
</dbReference>
<comment type="function">
    <text evidence="9">Catalyzes the attachment of L-aspartate to tRNA(Asp) in a two-step reaction: L-aspartate is first activated by ATP to form Asp-AMP and then transferred to the acceptor end of tRNA(Asp).</text>
</comment>
<dbReference type="InterPro" id="IPR004365">
    <property type="entry name" value="NA-bd_OB_tRNA"/>
</dbReference>
<comment type="subunit">
    <text evidence="9">Homodimer.</text>
</comment>
<feature type="binding site" evidence="9">
    <location>
        <position position="183"/>
    </location>
    <ligand>
        <name>L-aspartate</name>
        <dbReference type="ChEBI" id="CHEBI:29991"/>
    </ligand>
</feature>
<accession>A0A654MBJ4</accession>
<dbReference type="InterPro" id="IPR006195">
    <property type="entry name" value="aa-tRNA-synth_II"/>
</dbReference>
<dbReference type="InterPro" id="IPR012340">
    <property type="entry name" value="NA-bd_OB-fold"/>
</dbReference>
<dbReference type="InterPro" id="IPR002312">
    <property type="entry name" value="Asp/Asn-tRNA-synth_IIb"/>
</dbReference>
<feature type="binding site" evidence="9">
    <location>
        <begin position="226"/>
        <end position="228"/>
    </location>
    <ligand>
        <name>ATP</name>
        <dbReference type="ChEBI" id="CHEBI:30616"/>
    </ligand>
</feature>
<feature type="region of interest" description="Aspartate" evidence="9">
    <location>
        <begin position="205"/>
        <end position="208"/>
    </location>
</feature>
<evidence type="ECO:0000313" key="11">
    <source>
        <dbReference type="EMBL" id="ALI36842.1"/>
    </source>
</evidence>
<evidence type="ECO:0000256" key="6">
    <source>
        <dbReference type="ARBA" id="ARBA00022840"/>
    </source>
</evidence>
<evidence type="ECO:0000256" key="8">
    <source>
        <dbReference type="ARBA" id="ARBA00023146"/>
    </source>
</evidence>
<comment type="caution">
    <text evidence="9">Lacks conserved residue(s) required for the propagation of feature annotation.</text>
</comment>
<dbReference type="GO" id="GO:0006422">
    <property type="term" value="P:aspartyl-tRNA aminoacylation"/>
    <property type="evidence" value="ECO:0007669"/>
    <property type="project" value="UniProtKB-UniRule"/>
</dbReference>
<protein>
    <recommendedName>
        <fullName evidence="9">Aspartate--tRNA ligase</fullName>
        <ecNumber evidence="9">6.1.1.12</ecNumber>
    </recommendedName>
    <alternativeName>
        <fullName evidence="9">Aspartyl-tRNA synthetase</fullName>
        <shortName evidence="9">AspRS</shortName>
    </alternativeName>
</protein>
<sequence length="453" mass="52217">MEDKIIVENELGDWRRTHYSFQISDSVINNVVTVIGWISSKRDHGNVLFVQLRDRFGDIQILVKRKELSENIFDSLKSLKEHSSIAIKGKVVEQKNSSNEFEVIPEDIRILSVSNKPAPFLTQSISSIGIDTRLDLRAIDLRRNHLQNVFKIRNTILNSIREYLNDNYFVEVNTPKMIATATEGGAALFPIFYYDREAFLAQSPQLYKEQLTMAFENVFEIAPIFRAEPSRTNRHLSEAMSVDVEKAYVDYTDMMDYLDNLIRYIIQSVNDKNQIELDSLGTELPNVSKPFSRITYSTLVENLQKSHKYIRWGDDISPKLLKDLFGDEFYFITDWPSSTKPFYVKSKKMDPIAEPNNGDDPRMLSESFDLMYGSLELSSGSTRINNKGDLMDNMKKKGLSHKAFDYHLRVFDYGVPPHAGFGLGLERLLMAILKLDNIRDATFYPRDIDRLTP</sequence>
<keyword evidence="3 9" id="KW-0963">Cytoplasm</keyword>
<evidence type="ECO:0000256" key="9">
    <source>
        <dbReference type="HAMAP-Rule" id="MF_02075"/>
    </source>
</evidence>